<evidence type="ECO:0000313" key="4">
    <source>
        <dbReference type="RefSeq" id="XP_022137467.1"/>
    </source>
</evidence>
<protein>
    <submittedName>
        <fullName evidence="3 4">Uncharacterized protein LOC111008903 isoform X3</fullName>
    </submittedName>
</protein>
<evidence type="ECO:0000313" key="3">
    <source>
        <dbReference type="RefSeq" id="XP_022137466.1"/>
    </source>
</evidence>
<dbReference type="RefSeq" id="XP_022137466.1">
    <property type="nucleotide sequence ID" value="XM_022281774.1"/>
</dbReference>
<dbReference type="RefSeq" id="XP_022137467.1">
    <property type="nucleotide sequence ID" value="XM_022281775.1"/>
</dbReference>
<dbReference type="InterPro" id="IPR045864">
    <property type="entry name" value="aa-tRNA-synth_II/BPL/LPL"/>
</dbReference>
<dbReference type="PROSITE" id="PS51733">
    <property type="entry name" value="BPL_LPL_CATALYTIC"/>
    <property type="match status" value="1"/>
</dbReference>
<name>A0A6J1C8C0_MOMCH</name>
<dbReference type="Gene3D" id="3.30.930.10">
    <property type="entry name" value="Bira Bifunctional Protein, Domain 2"/>
    <property type="match status" value="1"/>
</dbReference>
<dbReference type="FunFam" id="3.30.930.10:FF:000077">
    <property type="entry name" value="Putative lipoate-protein ligase A"/>
    <property type="match status" value="1"/>
</dbReference>
<dbReference type="InterPro" id="IPR053264">
    <property type="entry name" value="Lipoate-ligase_2_inactive"/>
</dbReference>
<reference evidence="3 4" key="1">
    <citation type="submission" date="2025-04" db="UniProtKB">
        <authorList>
            <consortium name="RefSeq"/>
        </authorList>
    </citation>
    <scope>IDENTIFICATION</scope>
    <source>
        <strain evidence="3 4">OHB3-1</strain>
    </source>
</reference>
<keyword evidence="2" id="KW-1185">Reference proteome</keyword>
<dbReference type="Pfam" id="PF21948">
    <property type="entry name" value="LplA-B_cat"/>
    <property type="match status" value="1"/>
</dbReference>
<accession>A0A6J1C8C0</accession>
<dbReference type="AlphaFoldDB" id="A0A6J1C8C0"/>
<dbReference type="PANTHER" id="PTHR43506:SF1">
    <property type="entry name" value="BPL_LPL CATALYTIC DOMAIN-CONTAINING PROTEIN"/>
    <property type="match status" value="1"/>
</dbReference>
<gene>
    <name evidence="3 4" type="primary">LOC111008903</name>
</gene>
<feature type="domain" description="BPL/LPL catalytic" evidence="1">
    <location>
        <begin position="39"/>
        <end position="224"/>
    </location>
</feature>
<sequence>MMVYQTRIIGRPLLNLVRLKGFPILRQLQLEERLLRNTSDNWCIMNDGTDNPTVVMGVSGKPDELLDIKSVLGDQIPVIRRFSGGGTVIVDHDTIFVTFICNKDAVAGLKPFPQPIMSWSSLVYDKVFQGTNFYLRENDYVFGNHKFGGNAQSITKSRWIHHTSFLWDYEVGNMAYLKHPKRAPDYREARNHLDFLCRLKDYMPRQVFIDKTIEAIETQFATSIKQFEECEHSSTGNYSPTTRMLTQQELETAAGCGSQIHKLDKFLDVAI</sequence>
<evidence type="ECO:0000313" key="2">
    <source>
        <dbReference type="Proteomes" id="UP000504603"/>
    </source>
</evidence>
<dbReference type="InterPro" id="IPR004143">
    <property type="entry name" value="BPL_LPL_catalytic"/>
</dbReference>
<evidence type="ECO:0000259" key="1">
    <source>
        <dbReference type="PROSITE" id="PS51733"/>
    </source>
</evidence>
<dbReference type="Proteomes" id="UP000504603">
    <property type="component" value="Unplaced"/>
</dbReference>
<dbReference type="SUPFAM" id="SSF55681">
    <property type="entry name" value="Class II aaRS and biotin synthetases"/>
    <property type="match status" value="1"/>
</dbReference>
<dbReference type="PANTHER" id="PTHR43506">
    <property type="entry name" value="BIOTIN/LIPOATE A/B PROTEIN LIGASE FAMILY"/>
    <property type="match status" value="1"/>
</dbReference>
<dbReference type="GeneID" id="111008903"/>
<organism evidence="2 4">
    <name type="scientific">Momordica charantia</name>
    <name type="common">Bitter gourd</name>
    <name type="synonym">Balsam pear</name>
    <dbReference type="NCBI Taxonomy" id="3673"/>
    <lineage>
        <taxon>Eukaryota</taxon>
        <taxon>Viridiplantae</taxon>
        <taxon>Streptophyta</taxon>
        <taxon>Embryophyta</taxon>
        <taxon>Tracheophyta</taxon>
        <taxon>Spermatophyta</taxon>
        <taxon>Magnoliopsida</taxon>
        <taxon>eudicotyledons</taxon>
        <taxon>Gunneridae</taxon>
        <taxon>Pentapetalae</taxon>
        <taxon>rosids</taxon>
        <taxon>fabids</taxon>
        <taxon>Cucurbitales</taxon>
        <taxon>Cucurbitaceae</taxon>
        <taxon>Momordiceae</taxon>
        <taxon>Momordica</taxon>
    </lineage>
</organism>
<proteinExistence type="predicted"/>
<dbReference type="CDD" id="cd16443">
    <property type="entry name" value="LplA"/>
    <property type="match status" value="1"/>
</dbReference>